<proteinExistence type="inferred from homology"/>
<protein>
    <submittedName>
        <fullName evidence="12">Vacuolar protein sorting-associated protein</fullName>
    </submittedName>
</protein>
<dbReference type="GO" id="GO:0015031">
    <property type="term" value="P:protein transport"/>
    <property type="evidence" value="ECO:0007669"/>
    <property type="project" value="UniProtKB-KW"/>
</dbReference>
<organism evidence="12 13">
    <name type="scientific">Clavispora lusitaniae</name>
    <name type="common">Candida lusitaniae</name>
    <dbReference type="NCBI Taxonomy" id="36911"/>
    <lineage>
        <taxon>Eukaryota</taxon>
        <taxon>Fungi</taxon>
        <taxon>Dikarya</taxon>
        <taxon>Ascomycota</taxon>
        <taxon>Saccharomycotina</taxon>
        <taxon>Pichiomycetes</taxon>
        <taxon>Metschnikowiaceae</taxon>
        <taxon>Clavispora</taxon>
    </lineage>
</organism>
<dbReference type="InterPro" id="IPR041212">
    <property type="entry name" value="Vta1_C"/>
</dbReference>
<dbReference type="Gene3D" id="1.20.5.420">
    <property type="entry name" value="Immunoglobulin FC, subunit C"/>
    <property type="match status" value="1"/>
</dbReference>
<dbReference type="InterPro" id="IPR044538">
    <property type="entry name" value="Vta1-like"/>
</dbReference>
<dbReference type="Gene3D" id="1.25.40.270">
    <property type="entry name" value="Vacuolar protein sorting-associated protein vta1"/>
    <property type="match status" value="1"/>
</dbReference>
<feature type="domain" description="Vta1/callose synthase N-terminal" evidence="10">
    <location>
        <begin position="15"/>
        <end position="181"/>
    </location>
</feature>
<evidence type="ECO:0000256" key="4">
    <source>
        <dbReference type="ARBA" id="ARBA00022448"/>
    </source>
</evidence>
<dbReference type="AlphaFoldDB" id="A0AA91Q0P2"/>
<evidence type="ECO:0000256" key="5">
    <source>
        <dbReference type="ARBA" id="ARBA00022490"/>
    </source>
</evidence>
<evidence type="ECO:0000256" key="3">
    <source>
        <dbReference type="ARBA" id="ARBA00007895"/>
    </source>
</evidence>
<evidence type="ECO:0000259" key="11">
    <source>
        <dbReference type="Pfam" id="PF18097"/>
    </source>
</evidence>
<evidence type="ECO:0000256" key="8">
    <source>
        <dbReference type="ARBA" id="ARBA00023136"/>
    </source>
</evidence>
<evidence type="ECO:0000256" key="1">
    <source>
        <dbReference type="ARBA" id="ARBA00004481"/>
    </source>
</evidence>
<keyword evidence="7" id="KW-0653">Protein transport</keyword>
<sequence>MELEIPESLKKDRDVHPYLARARELHTAQPVVSYFCKIYVLEHILSKQLHVGNPEVEAFTVALLDDTEAIKNSHEDENVRAVLESRQLSVNVVFAFAFRLFHSCLEEISHYEASRKISLASKLRAAINFFNVLQVFTGDQDTEIDFEKTTGGKCTSKEEFIAFVRDKSKTLKYQLSRLIKDEIPVVGEEEELRQLELDAQDEENENEQESKSPQTSAPDVPEDSASLSLPGVPRFDPSEEDDDLKLPGAPHFLPDDDVSHINKQSAIHMIPPQDSKESGSDRPKSIPAKSSESISKTAKSSKVATKLTKEDITSIIDSTEHISQIQKHAKFAISALNYEDLDTAEQELKKGLELLALVRQST</sequence>
<feature type="compositionally biased region" description="Low complexity" evidence="9">
    <location>
        <begin position="289"/>
        <end position="303"/>
    </location>
</feature>
<evidence type="ECO:0000256" key="9">
    <source>
        <dbReference type="SAM" id="MobiDB-lite"/>
    </source>
</evidence>
<gene>
    <name evidence="12" type="ORF">A9F13_06g00891</name>
</gene>
<feature type="region of interest" description="Disordered" evidence="9">
    <location>
        <begin position="199"/>
        <end position="303"/>
    </location>
</feature>
<evidence type="ECO:0000256" key="7">
    <source>
        <dbReference type="ARBA" id="ARBA00022927"/>
    </source>
</evidence>
<name>A0AA91Q0P2_CLALS</name>
<dbReference type="Pfam" id="PF04652">
    <property type="entry name" value="Vta1"/>
    <property type="match status" value="1"/>
</dbReference>
<evidence type="ECO:0000313" key="12">
    <source>
        <dbReference type="EMBL" id="OVF08962.1"/>
    </source>
</evidence>
<evidence type="ECO:0000259" key="10">
    <source>
        <dbReference type="Pfam" id="PF04652"/>
    </source>
</evidence>
<keyword evidence="5" id="KW-0963">Cytoplasm</keyword>
<dbReference type="KEGG" id="clus:A9F13_06g00891"/>
<dbReference type="GO" id="GO:0010008">
    <property type="term" value="C:endosome membrane"/>
    <property type="evidence" value="ECO:0007669"/>
    <property type="project" value="UniProtKB-SubCell"/>
</dbReference>
<comment type="subcellular location">
    <subcellularLocation>
        <location evidence="2">Cytoplasm</location>
    </subcellularLocation>
    <subcellularLocation>
        <location evidence="1">Endosome membrane</location>
        <topology evidence="1">Peripheral membrane protein</topology>
    </subcellularLocation>
</comment>
<dbReference type="Pfam" id="PF18097">
    <property type="entry name" value="Vta1_C"/>
    <property type="match status" value="1"/>
</dbReference>
<dbReference type="PANTHER" id="PTHR46009">
    <property type="entry name" value="VACUOLAR PROTEIN SORTING-ASSOCIATED PROTEIN VTA1 HOMOLOG"/>
    <property type="match status" value="1"/>
</dbReference>
<reference evidence="12 13" key="1">
    <citation type="submission" date="2017-04" db="EMBL/GenBank/DDBJ databases">
        <title>Draft genome of the yeast Clavispora lusitaniae type strain CBS 6936.</title>
        <authorList>
            <person name="Durrens P."/>
            <person name="Klopp C."/>
            <person name="Biteau N."/>
            <person name="Fitton-Ouhabi V."/>
            <person name="Dementhon K."/>
            <person name="Accoceberry I."/>
            <person name="Sherman D.J."/>
            <person name="Noel T."/>
        </authorList>
    </citation>
    <scope>NUCLEOTIDE SEQUENCE [LARGE SCALE GENOMIC DNA]</scope>
    <source>
        <strain evidence="12 13">CBS 6936</strain>
    </source>
</reference>
<dbReference type="InterPro" id="IPR023175">
    <property type="entry name" value="Vta1/CALS_N_sf"/>
</dbReference>
<comment type="caution">
    <text evidence="12">The sequence shown here is derived from an EMBL/GenBank/DDBJ whole genome shotgun (WGS) entry which is preliminary data.</text>
</comment>
<evidence type="ECO:0000256" key="2">
    <source>
        <dbReference type="ARBA" id="ARBA00004496"/>
    </source>
</evidence>
<dbReference type="PANTHER" id="PTHR46009:SF1">
    <property type="entry name" value="VACUOLAR PROTEIN SORTING-ASSOCIATED PROTEIN VTA1 HOMOLOG"/>
    <property type="match status" value="1"/>
</dbReference>
<dbReference type="EMBL" id="LYUB02000006">
    <property type="protein sequence ID" value="OVF08962.1"/>
    <property type="molecule type" value="Genomic_DNA"/>
</dbReference>
<dbReference type="Proteomes" id="UP000195602">
    <property type="component" value="Unassembled WGS sequence"/>
</dbReference>
<accession>A0AA91Q0P2</accession>
<dbReference type="GO" id="GO:0005771">
    <property type="term" value="C:multivesicular body"/>
    <property type="evidence" value="ECO:0007669"/>
    <property type="project" value="TreeGrafter"/>
</dbReference>
<comment type="similarity">
    <text evidence="3">Belongs to the VTA1 family.</text>
</comment>
<evidence type="ECO:0000256" key="6">
    <source>
        <dbReference type="ARBA" id="ARBA00022753"/>
    </source>
</evidence>
<evidence type="ECO:0000313" key="13">
    <source>
        <dbReference type="Proteomes" id="UP000195602"/>
    </source>
</evidence>
<dbReference type="InterPro" id="IPR039431">
    <property type="entry name" value="Vta1/CALS_N"/>
</dbReference>
<feature type="compositionally biased region" description="Basic and acidic residues" evidence="9">
    <location>
        <begin position="274"/>
        <end position="284"/>
    </location>
</feature>
<keyword evidence="6" id="KW-0967">Endosome</keyword>
<keyword evidence="4" id="KW-0813">Transport</keyword>
<feature type="domain" description="Vta1 C-terminal" evidence="11">
    <location>
        <begin position="320"/>
        <end position="355"/>
    </location>
</feature>
<dbReference type="GO" id="GO:0032511">
    <property type="term" value="P:late endosome to vacuole transport via multivesicular body sorting pathway"/>
    <property type="evidence" value="ECO:0007669"/>
    <property type="project" value="InterPro"/>
</dbReference>
<keyword evidence="8" id="KW-0472">Membrane</keyword>